<feature type="region of interest" description="Disordered" evidence="1">
    <location>
        <begin position="142"/>
        <end position="527"/>
    </location>
</feature>
<feature type="compositionally biased region" description="Basic residues" evidence="1">
    <location>
        <begin position="313"/>
        <end position="327"/>
    </location>
</feature>
<feature type="compositionally biased region" description="Low complexity" evidence="1">
    <location>
        <begin position="165"/>
        <end position="179"/>
    </location>
</feature>
<feature type="region of interest" description="Disordered" evidence="1">
    <location>
        <begin position="68"/>
        <end position="124"/>
    </location>
</feature>
<keyword evidence="3" id="KW-1185">Reference proteome</keyword>
<feature type="compositionally biased region" description="Basic residues" evidence="1">
    <location>
        <begin position="200"/>
        <end position="211"/>
    </location>
</feature>
<reference evidence="2 3" key="1">
    <citation type="submission" date="2014-09" db="EMBL/GenBank/DDBJ databases">
        <authorList>
            <person name="Magalhaes I.L.F."/>
            <person name="Oliveira U."/>
            <person name="Santos F.R."/>
            <person name="Vidigal T.H.D.A."/>
            <person name="Brescovit A.D."/>
            <person name="Santos A.J."/>
        </authorList>
    </citation>
    <scope>NUCLEOTIDE SEQUENCE [LARGE SCALE GENOMIC DNA]</scope>
</reference>
<feature type="compositionally biased region" description="Low complexity" evidence="1">
    <location>
        <begin position="399"/>
        <end position="408"/>
    </location>
</feature>
<feature type="compositionally biased region" description="Basic and acidic residues" evidence="1">
    <location>
        <begin position="289"/>
        <end position="299"/>
    </location>
</feature>
<dbReference type="AlphaFoldDB" id="A0A0P1BNM5"/>
<feature type="compositionally biased region" description="Basic residues" evidence="1">
    <location>
        <begin position="253"/>
        <end position="266"/>
    </location>
</feature>
<evidence type="ECO:0000313" key="2">
    <source>
        <dbReference type="EMBL" id="CEH17622.1"/>
    </source>
</evidence>
<organism evidence="2 3">
    <name type="scientific">Ceraceosorus bombacis</name>
    <dbReference type="NCBI Taxonomy" id="401625"/>
    <lineage>
        <taxon>Eukaryota</taxon>
        <taxon>Fungi</taxon>
        <taxon>Dikarya</taxon>
        <taxon>Basidiomycota</taxon>
        <taxon>Ustilaginomycotina</taxon>
        <taxon>Exobasidiomycetes</taxon>
        <taxon>Ceraceosorales</taxon>
        <taxon>Ceraceosoraceae</taxon>
        <taxon>Ceraceosorus</taxon>
    </lineage>
</organism>
<protein>
    <submittedName>
        <fullName evidence="2">Uncharacterized protein</fullName>
    </submittedName>
</protein>
<sequence length="587" mass="61162">MASALSQSAEVAEDMSRLSLSAGSIAQLEAQLQTCLTGLTHARELIGDLSALQSSLATVTAEAARCSVGTDQAAQDTSVRGLESDIVNSGRVAPTGGAVEPKAGEVEQDRTQSPEASSPAPVTTRETRLFLKRWISIRPRAKTSQLTKETAASNLPAVDNEAGVPEEPTAEPAPLPLLASVRDGSIPHQGPAAGADSPKRMQRRWPLRGQRKAQSGSNAQPGPRIEVAETSQPEAEVPIQGAESPAPEQTNIKSKHASRTLIKRVSARRDRSKTSGNKVASRLLPRRISKPDGHERDATASRTSGKRASNILKVRKPQLRGLKRRRFALLPRLRSQGANGHSEEGLQQRVDQPSDGALENTDSSMSPAAGTSTAPPAPAPSSEATTSPVGVGPNPHAPKSASKAGKAGLPWPHMHAAGVAEDAVDDAPPEESALAAAGAQTSSDGATAGPAQETSGSVEADGSPASDHPPEIPRGRATNPGWRARGTYPGGISLPATSSGPSANIASANSIAEQDADEPVVDEPRRSSLSIRQIARRLNEDRSRRAEARLAAAAADHVPAEIMSQLPVVGARYPAHSQEPDAEPPGY</sequence>
<proteinExistence type="predicted"/>
<name>A0A0P1BNM5_9BASI</name>
<dbReference type="OrthoDB" id="10428911at2759"/>
<dbReference type="Proteomes" id="UP000054845">
    <property type="component" value="Unassembled WGS sequence"/>
</dbReference>
<dbReference type="EMBL" id="CCYA01000265">
    <property type="protein sequence ID" value="CEH17622.1"/>
    <property type="molecule type" value="Genomic_DNA"/>
</dbReference>
<evidence type="ECO:0000313" key="3">
    <source>
        <dbReference type="Proteomes" id="UP000054845"/>
    </source>
</evidence>
<feature type="compositionally biased region" description="Low complexity" evidence="1">
    <location>
        <begin position="502"/>
        <end position="512"/>
    </location>
</feature>
<feature type="compositionally biased region" description="Polar residues" evidence="1">
    <location>
        <begin position="142"/>
        <end position="153"/>
    </location>
</feature>
<evidence type="ECO:0000256" key="1">
    <source>
        <dbReference type="SAM" id="MobiDB-lite"/>
    </source>
</evidence>
<feature type="compositionally biased region" description="Polar residues" evidence="1">
    <location>
        <begin position="69"/>
        <end position="78"/>
    </location>
</feature>
<feature type="compositionally biased region" description="Low complexity" evidence="1">
    <location>
        <begin position="363"/>
        <end position="388"/>
    </location>
</feature>
<feature type="compositionally biased region" description="Basic and acidic residues" evidence="1">
    <location>
        <begin position="102"/>
        <end position="112"/>
    </location>
</feature>
<accession>A0A0P1BNM5</accession>